<proteinExistence type="predicted"/>
<dbReference type="RefSeq" id="WP_178371382.1">
    <property type="nucleotide sequence ID" value="NZ_CP028832.1"/>
</dbReference>
<dbReference type="AlphaFoldDB" id="A0AAW3V5V7"/>
<dbReference type="Proteomes" id="UP000518681">
    <property type="component" value="Unassembled WGS sequence"/>
</dbReference>
<organism evidence="1 2">
    <name type="scientific">Paraburkholderia fungorum</name>
    <dbReference type="NCBI Taxonomy" id="134537"/>
    <lineage>
        <taxon>Bacteria</taxon>
        <taxon>Pseudomonadati</taxon>
        <taxon>Pseudomonadota</taxon>
        <taxon>Betaproteobacteria</taxon>
        <taxon>Burkholderiales</taxon>
        <taxon>Burkholderiaceae</taxon>
        <taxon>Paraburkholderia</taxon>
    </lineage>
</organism>
<sequence length="49" mass="5174">MKSTISSANRLYETVPNTVQQAAEVTGSSIEATLNGASEAGRKLAARHR</sequence>
<accession>A0AAW3V5V7</accession>
<name>A0AAW3V5V7_9BURK</name>
<protein>
    <submittedName>
        <fullName evidence="1">Uncharacterized protein</fullName>
    </submittedName>
</protein>
<gene>
    <name evidence="1" type="ORF">GGD69_005921</name>
</gene>
<dbReference type="EMBL" id="JACIIK010000011">
    <property type="protein sequence ID" value="MBB6205027.1"/>
    <property type="molecule type" value="Genomic_DNA"/>
</dbReference>
<evidence type="ECO:0000313" key="2">
    <source>
        <dbReference type="Proteomes" id="UP000518681"/>
    </source>
</evidence>
<reference evidence="1 2" key="1">
    <citation type="submission" date="2020-08" db="EMBL/GenBank/DDBJ databases">
        <title>Genomic Encyclopedia of Type Strains, Phase IV (KMG-V): Genome sequencing to study the core and pangenomes of soil and plant-associated prokaryotes.</title>
        <authorList>
            <person name="Whitman W."/>
        </authorList>
    </citation>
    <scope>NUCLEOTIDE SEQUENCE [LARGE SCALE GENOMIC DNA]</scope>
    <source>
        <strain evidence="1 2">SEMIA 4013</strain>
    </source>
</reference>
<evidence type="ECO:0000313" key="1">
    <source>
        <dbReference type="EMBL" id="MBB6205027.1"/>
    </source>
</evidence>
<comment type="caution">
    <text evidence="1">The sequence shown here is derived from an EMBL/GenBank/DDBJ whole genome shotgun (WGS) entry which is preliminary data.</text>
</comment>